<name>A0A7Y9FN17_9SPHN</name>
<comment type="caution">
    <text evidence="1">The sequence shown here is derived from an EMBL/GenBank/DDBJ whole genome shotgun (WGS) entry which is preliminary data.</text>
</comment>
<reference evidence="1 2" key="1">
    <citation type="submission" date="2020-07" db="EMBL/GenBank/DDBJ databases">
        <authorList>
            <person name="Partida-Martinez L."/>
            <person name="Huntemann M."/>
            <person name="Clum A."/>
            <person name="Wang J."/>
            <person name="Palaniappan K."/>
            <person name="Ritter S."/>
            <person name="Chen I.-M."/>
            <person name="Stamatis D."/>
            <person name="Reddy T."/>
            <person name="O'Malley R."/>
            <person name="Daum C."/>
            <person name="Shapiro N."/>
            <person name="Ivanova N."/>
            <person name="Kyrpides N."/>
            <person name="Woyke T."/>
        </authorList>
    </citation>
    <scope>NUCLEOTIDE SEQUENCE [LARGE SCALE GENOMIC DNA]</scope>
    <source>
        <strain evidence="1 2">AS2.3</strain>
    </source>
</reference>
<dbReference type="SUPFAM" id="SSF48576">
    <property type="entry name" value="Terpenoid synthases"/>
    <property type="match status" value="1"/>
</dbReference>
<evidence type="ECO:0000313" key="1">
    <source>
        <dbReference type="EMBL" id="NYD90310.1"/>
    </source>
</evidence>
<accession>A0A7Y9FN17</accession>
<sequence>MTETPFPNRPDRALLFAALPAAARPPMQALFALDARLAGIVRATREPIVGQMRLTWWHDALTKLDSAPAPAEPLLRDVQHQLLPAGVTGARLAGMIDGWEELIVSDPLAADTLLRHAEARGAGLFAAAGVVLGADSPLLAPAGRGWALADLAGHLSAPAAAALAADSAHSEFTQAFSAAWPARLRPIGMLSLIARLDASNGTPLAKTLKVGRFRLTGR</sequence>
<organism evidence="1 2">
    <name type="scientific">Sphingomonas melonis</name>
    <dbReference type="NCBI Taxonomy" id="152682"/>
    <lineage>
        <taxon>Bacteria</taxon>
        <taxon>Pseudomonadati</taxon>
        <taxon>Pseudomonadota</taxon>
        <taxon>Alphaproteobacteria</taxon>
        <taxon>Sphingomonadales</taxon>
        <taxon>Sphingomonadaceae</taxon>
        <taxon>Sphingomonas</taxon>
    </lineage>
</organism>
<dbReference type="InterPro" id="IPR002060">
    <property type="entry name" value="Squ/phyt_synthse"/>
</dbReference>
<dbReference type="RefSeq" id="WP_179508730.1">
    <property type="nucleotide sequence ID" value="NZ_JACCBY010000002.1"/>
</dbReference>
<dbReference type="Pfam" id="PF00494">
    <property type="entry name" value="SQS_PSY"/>
    <property type="match status" value="1"/>
</dbReference>
<evidence type="ECO:0000313" key="2">
    <source>
        <dbReference type="Proteomes" id="UP000517753"/>
    </source>
</evidence>
<gene>
    <name evidence="1" type="ORF">HD841_002090</name>
</gene>
<dbReference type="InterPro" id="IPR008949">
    <property type="entry name" value="Isoprenoid_synthase_dom_sf"/>
</dbReference>
<dbReference type="Gene3D" id="1.10.600.10">
    <property type="entry name" value="Farnesyl Diphosphate Synthase"/>
    <property type="match status" value="1"/>
</dbReference>
<proteinExistence type="predicted"/>
<dbReference type="GO" id="GO:0016740">
    <property type="term" value="F:transferase activity"/>
    <property type="evidence" value="ECO:0007669"/>
    <property type="project" value="UniProtKB-KW"/>
</dbReference>
<protein>
    <submittedName>
        <fullName evidence="1">Phytoene synthase</fullName>
        <ecNumber evidence="1">2.5.1.32</ecNumber>
    </submittedName>
</protein>
<dbReference type="EMBL" id="JACCBY010000002">
    <property type="protein sequence ID" value="NYD90310.1"/>
    <property type="molecule type" value="Genomic_DNA"/>
</dbReference>
<dbReference type="Proteomes" id="UP000517753">
    <property type="component" value="Unassembled WGS sequence"/>
</dbReference>
<reference evidence="1 2" key="2">
    <citation type="submission" date="2020-08" db="EMBL/GenBank/DDBJ databases">
        <title>The Agave Microbiome: Exploring the role of microbial communities in plant adaptations to desert environments.</title>
        <authorList>
            <person name="Partida-Martinez L.P."/>
        </authorList>
    </citation>
    <scope>NUCLEOTIDE SEQUENCE [LARGE SCALE GENOMIC DNA]</scope>
    <source>
        <strain evidence="1 2">AS2.3</strain>
    </source>
</reference>
<dbReference type="AlphaFoldDB" id="A0A7Y9FN17"/>
<keyword evidence="1" id="KW-0808">Transferase</keyword>
<dbReference type="EC" id="2.5.1.32" evidence="1"/>
<keyword evidence="2" id="KW-1185">Reference proteome</keyword>